<feature type="compositionally biased region" description="Acidic residues" evidence="1">
    <location>
        <begin position="1409"/>
        <end position="1418"/>
    </location>
</feature>
<name>A0A7J6K8B1_TOXGO</name>
<feature type="compositionally biased region" description="Polar residues" evidence="1">
    <location>
        <begin position="1429"/>
        <end position="1440"/>
    </location>
</feature>
<accession>A0A7J6K8B1</accession>
<sequence length="1490" mass="162107">MGAEEYETSGGSEKASLVGASFSATEAPEQAGIRAVSVATTSDLHFPDNSAFARANERETSRVFRSNPVRSKRHSTLQRGPSHGLSVFKTVILTAAVAVLHFLNVYFQRCLAPYQSTSSPTVSFSGSPVQERPSSVPLASRRSLGLHNVGSTHSRRLSEGTDTPSDPMCGDNDAGNGGIEQGGYTIDTEKNNPQGDPPRRSKRLLAIAKASEEEKDDGPTKKQRRRARRAEAQPEAGEEEEDAVEQPEDSDVAAQVSGPALVATNGLPAFLRNEPLERFQKVYQRHLKTLHFSTEKHRFQKPDAELDAALQLLLNQLKSDRKLLLQVLARSQNNPSYRRLAVALRHMTTLAFTMLQSNYVLLSHKAHPLMNQTTSKTAYKVWQFIRASRQATLEAVDKLKGIATPRGGLIDVLEILACRVFSRDILKAHAENPRLSGLAAIKEIDSRLRTRPNDRTVVKALLQWLKEQPEKRHELVVPGGWLDSALSVDWDESLGPVPPEVHRTITDPRTRHAIPVVDFNPVFPFISPFINADMIRTKHESSQQGDGGRGQTGRPGAPAGTHEEAKKSVRTPTGELESLSSILWESVGVYGARSVELRAAFLAAVLKVLGDDMKKAGAGNEQLQPTERLTQSHDALTALLPRISLHTVLLKLLQQRPALLEHISPHSDLLASATYVYETGGAALDDTEESVDGGGNGDDDGAGGAGQPELHRRSSSGMRLVRQLADTASKSRADALDFVENQSEIFFRKLRFNLYDACAQVNTENAQFSKVAAVLKEAAFIRLVSLYFSALSNALAHVPQDVKGFPEFLRESYRANVAATLSLIVVSNSPPAAAHMDRLVWDIIEQTAAANHEMIIRTFENKHGSFEERQWLSFNALRFQLSDTITPSTMEQWFQAHPEAQKSLSRRSVLVFRLPSLHDLREGDTPVIPELETTPPPYQTVLLYGTSDFSEPAECIAPFCQETDLPPADHNLLESWTRDITHGIKHSLRALNEVAVRDVFDVKVLTEHLCRLLLFDLTLIRLQYLTRDRPELLTTSGPVQQAFAQLRYSSAAQWEALGVFGPLSAEIRQHLLRFLMPPDDLAMQKACDATLADTVAERIQAQRRALNARWKRIPLLPVLKTWLQEHPELLSSPYLSSTSPLLIALQRLPSRRALGLSGARDVTATASDHSTSVQTATDLAVQDDRGDAASAPTVDLKGDDEEVDDGAAVDEAPTVDAAVESYPSEAPEEIQTGSPAATPESPPEHDDSLSADGVDDETSDSGRRSADLQAAEALLSLGSAPIVWRSDENEAAVTGAADPDPQGQVTEGHDAYQKAMAGAPGEPHGALHIEGESSDEDLPLDLSHKTGHAHESPGSSGTRGSASQFLHEPGDDSDFSEGRHPLGISLTTRHMYQSDATLDASSGAGYFADESDDDDTLSGEELPLDLSVRTGQAGPSSGQSDTGGEGAGEFAHASDNDDIISDVDQPLDLSAKSRGKPSDSEDEQPMDLSG</sequence>
<feature type="region of interest" description="Disordered" evidence="1">
    <location>
        <begin position="1290"/>
        <end position="1382"/>
    </location>
</feature>
<evidence type="ECO:0000256" key="1">
    <source>
        <dbReference type="SAM" id="MobiDB-lite"/>
    </source>
</evidence>
<feature type="region of interest" description="Disordered" evidence="1">
    <location>
        <begin position="1221"/>
        <end position="1265"/>
    </location>
</feature>
<feature type="compositionally biased region" description="Polar residues" evidence="1">
    <location>
        <begin position="1353"/>
        <end position="1364"/>
    </location>
</feature>
<reference evidence="2 3" key="1">
    <citation type="submission" date="2020-03" db="EMBL/GenBank/DDBJ databases">
        <title>Genome sequence of Toxoplasma gondii RH-88 strain.</title>
        <authorList>
            <person name="Lorenzi H.A."/>
            <person name="Venepally P."/>
            <person name="Rozenberg A."/>
            <person name="Sibley D."/>
        </authorList>
    </citation>
    <scope>NUCLEOTIDE SEQUENCE [LARGE SCALE GENOMIC DNA]</scope>
    <source>
        <strain evidence="2 3">RH-88</strain>
    </source>
</reference>
<protein>
    <submittedName>
        <fullName evidence="2">Uncharacterized protein</fullName>
    </submittedName>
</protein>
<dbReference type="Proteomes" id="UP000557509">
    <property type="component" value="Unassembled WGS sequence"/>
</dbReference>
<dbReference type="VEuPathDB" id="ToxoDB:TGME49_500192"/>
<evidence type="ECO:0000313" key="2">
    <source>
        <dbReference type="EMBL" id="KAF4643713.1"/>
    </source>
</evidence>
<proteinExistence type="predicted"/>
<feature type="region of interest" description="Disordered" evidence="1">
    <location>
        <begin position="118"/>
        <end position="252"/>
    </location>
</feature>
<feature type="region of interest" description="Disordered" evidence="1">
    <location>
        <begin position="1161"/>
        <end position="1208"/>
    </location>
</feature>
<gene>
    <name evidence="2" type="ORF">TGRH88_024680</name>
</gene>
<feature type="region of interest" description="Disordered" evidence="1">
    <location>
        <begin position="686"/>
        <end position="717"/>
    </location>
</feature>
<feature type="region of interest" description="Disordered" evidence="1">
    <location>
        <begin position="1401"/>
        <end position="1490"/>
    </location>
</feature>
<dbReference type="EMBL" id="JAAUHK010000191">
    <property type="protein sequence ID" value="KAF4643713.1"/>
    <property type="molecule type" value="Genomic_DNA"/>
</dbReference>
<feature type="region of interest" description="Disordered" evidence="1">
    <location>
        <begin position="1"/>
        <end position="21"/>
    </location>
</feature>
<feature type="region of interest" description="Disordered" evidence="1">
    <location>
        <begin position="57"/>
        <end position="80"/>
    </location>
</feature>
<keyword evidence="3" id="KW-1185">Reference proteome</keyword>
<feature type="compositionally biased region" description="Acidic residues" evidence="1">
    <location>
        <begin position="686"/>
        <end position="701"/>
    </location>
</feature>
<feature type="compositionally biased region" description="Basic and acidic residues" evidence="1">
    <location>
        <begin position="1342"/>
        <end position="1351"/>
    </location>
</feature>
<feature type="compositionally biased region" description="Acidic residues" evidence="1">
    <location>
        <begin position="236"/>
        <end position="251"/>
    </location>
</feature>
<comment type="caution">
    <text evidence="2">The sequence shown here is derived from an EMBL/GenBank/DDBJ whole genome shotgun (WGS) entry which is preliminary data.</text>
</comment>
<feature type="compositionally biased region" description="Acidic residues" evidence="1">
    <location>
        <begin position="1198"/>
        <end position="1208"/>
    </location>
</feature>
<evidence type="ECO:0000313" key="3">
    <source>
        <dbReference type="Proteomes" id="UP000557509"/>
    </source>
</evidence>
<feature type="compositionally biased region" description="Low complexity" evidence="1">
    <location>
        <begin position="118"/>
        <end position="129"/>
    </location>
</feature>
<feature type="compositionally biased region" description="Acidic residues" evidence="1">
    <location>
        <begin position="1480"/>
        <end position="1490"/>
    </location>
</feature>
<feature type="region of interest" description="Disordered" evidence="1">
    <location>
        <begin position="538"/>
        <end position="572"/>
    </location>
</feature>
<feature type="compositionally biased region" description="Polar residues" evidence="1">
    <location>
        <begin position="1164"/>
        <end position="1177"/>
    </location>
</feature>
<organism evidence="2 3">
    <name type="scientific">Toxoplasma gondii</name>
    <dbReference type="NCBI Taxonomy" id="5811"/>
    <lineage>
        <taxon>Eukaryota</taxon>
        <taxon>Sar</taxon>
        <taxon>Alveolata</taxon>
        <taxon>Apicomplexa</taxon>
        <taxon>Conoidasida</taxon>
        <taxon>Coccidia</taxon>
        <taxon>Eucoccidiorida</taxon>
        <taxon>Eimeriorina</taxon>
        <taxon>Sarcocystidae</taxon>
        <taxon>Toxoplasma</taxon>
    </lineage>
</organism>